<dbReference type="AlphaFoldDB" id="A0A1T5CPL1"/>
<evidence type="ECO:0000313" key="1">
    <source>
        <dbReference type="EMBL" id="SKB61100.1"/>
    </source>
</evidence>
<evidence type="ECO:0000313" key="2">
    <source>
        <dbReference type="Proteomes" id="UP000190339"/>
    </source>
</evidence>
<dbReference type="RefSeq" id="WP_079512802.1">
    <property type="nucleotide sequence ID" value="NZ_FUYL01000007.1"/>
</dbReference>
<accession>A0A1T5CPL1</accession>
<dbReference type="EMBL" id="FUYL01000007">
    <property type="protein sequence ID" value="SKB61100.1"/>
    <property type="molecule type" value="Genomic_DNA"/>
</dbReference>
<proteinExistence type="predicted"/>
<keyword evidence="2" id="KW-1185">Reference proteome</keyword>
<name>A0A1T5CPL1_9FLAO</name>
<dbReference type="OrthoDB" id="10011910at2"/>
<reference evidence="2" key="1">
    <citation type="submission" date="2017-02" db="EMBL/GenBank/DDBJ databases">
        <authorList>
            <person name="Varghese N."/>
            <person name="Submissions S."/>
        </authorList>
    </citation>
    <scope>NUCLEOTIDE SEQUENCE [LARGE SCALE GENOMIC DNA]</scope>
    <source>
        <strain evidence="2">DSM 23546</strain>
    </source>
</reference>
<protein>
    <submittedName>
        <fullName evidence="1">Uncharacterized protein</fullName>
    </submittedName>
</protein>
<organism evidence="1 2">
    <name type="scientific">Maribacter arcticus</name>
    <dbReference type="NCBI Taxonomy" id="561365"/>
    <lineage>
        <taxon>Bacteria</taxon>
        <taxon>Pseudomonadati</taxon>
        <taxon>Bacteroidota</taxon>
        <taxon>Flavobacteriia</taxon>
        <taxon>Flavobacteriales</taxon>
        <taxon>Flavobacteriaceae</taxon>
        <taxon>Maribacter</taxon>
    </lineage>
</organism>
<sequence length="121" mass="13530">METNSPKDEYIVSLKFFISSALADIDIVLLQNLSQTGDKTEVFTVQQIRDQLKDTALKISEVADKFNINNEASLLGPFGLCPEHLLTNKEKETAIKKYLLSLKKDPNRSLFNELGGAETLL</sequence>
<dbReference type="STRING" id="561365.SAMN05660866_02348"/>
<dbReference type="Proteomes" id="UP000190339">
    <property type="component" value="Unassembled WGS sequence"/>
</dbReference>
<gene>
    <name evidence="1" type="ORF">SAMN05660866_02348</name>
</gene>